<name>A0AAV8TH32_9ROSI</name>
<dbReference type="InterPro" id="IPR040262">
    <property type="entry name" value="At4g38062-like"/>
</dbReference>
<feature type="coiled-coil region" evidence="1">
    <location>
        <begin position="985"/>
        <end position="1012"/>
    </location>
</feature>
<dbReference type="PANTHER" id="PTHR45287:SF4">
    <property type="entry name" value="OS03G0691500 PROTEIN"/>
    <property type="match status" value="1"/>
</dbReference>
<gene>
    <name evidence="3" type="ORF">K2173_014697</name>
</gene>
<comment type="caution">
    <text evidence="3">The sequence shown here is derived from an EMBL/GenBank/DDBJ whole genome shotgun (WGS) entry which is preliminary data.</text>
</comment>
<feature type="coiled-coil region" evidence="1">
    <location>
        <begin position="1038"/>
        <end position="1072"/>
    </location>
</feature>
<dbReference type="EMBL" id="JAIWQS010000005">
    <property type="protein sequence ID" value="KAJ8765575.1"/>
    <property type="molecule type" value="Genomic_DNA"/>
</dbReference>
<feature type="coiled-coil region" evidence="1">
    <location>
        <begin position="863"/>
        <end position="911"/>
    </location>
</feature>
<protein>
    <submittedName>
        <fullName evidence="3">Uncharacterized protein</fullName>
    </submittedName>
</protein>
<organism evidence="3 4">
    <name type="scientific">Erythroxylum novogranatense</name>
    <dbReference type="NCBI Taxonomy" id="1862640"/>
    <lineage>
        <taxon>Eukaryota</taxon>
        <taxon>Viridiplantae</taxon>
        <taxon>Streptophyta</taxon>
        <taxon>Embryophyta</taxon>
        <taxon>Tracheophyta</taxon>
        <taxon>Spermatophyta</taxon>
        <taxon>Magnoliopsida</taxon>
        <taxon>eudicotyledons</taxon>
        <taxon>Gunneridae</taxon>
        <taxon>Pentapetalae</taxon>
        <taxon>rosids</taxon>
        <taxon>fabids</taxon>
        <taxon>Malpighiales</taxon>
        <taxon>Erythroxylaceae</taxon>
        <taxon>Erythroxylum</taxon>
    </lineage>
</organism>
<feature type="region of interest" description="Disordered" evidence="2">
    <location>
        <begin position="1114"/>
        <end position="1137"/>
    </location>
</feature>
<feature type="coiled-coil region" evidence="1">
    <location>
        <begin position="165"/>
        <end position="224"/>
    </location>
</feature>
<reference evidence="3 4" key="1">
    <citation type="submission" date="2021-09" db="EMBL/GenBank/DDBJ databases">
        <title>Genomic insights and catalytic innovation underlie evolution of tropane alkaloids biosynthesis.</title>
        <authorList>
            <person name="Wang Y.-J."/>
            <person name="Tian T."/>
            <person name="Huang J.-P."/>
            <person name="Huang S.-X."/>
        </authorList>
    </citation>
    <scope>NUCLEOTIDE SEQUENCE [LARGE SCALE GENOMIC DNA]</scope>
    <source>
        <strain evidence="3">KIB-2018</strain>
        <tissue evidence="3">Leaf</tissue>
    </source>
</reference>
<keyword evidence="1" id="KW-0175">Coiled coil</keyword>
<feature type="coiled-coil region" evidence="1">
    <location>
        <begin position="1"/>
        <end position="70"/>
    </location>
</feature>
<evidence type="ECO:0000256" key="1">
    <source>
        <dbReference type="SAM" id="Coils"/>
    </source>
</evidence>
<feature type="coiled-coil region" evidence="1">
    <location>
        <begin position="622"/>
        <end position="834"/>
    </location>
</feature>
<evidence type="ECO:0000256" key="2">
    <source>
        <dbReference type="SAM" id="MobiDB-lite"/>
    </source>
</evidence>
<accession>A0AAV8TH32</accession>
<feature type="coiled-coil region" evidence="1">
    <location>
        <begin position="267"/>
        <end position="417"/>
    </location>
</feature>
<dbReference type="PANTHER" id="PTHR45287">
    <property type="entry name" value="OS03G0691500 PROTEIN"/>
    <property type="match status" value="1"/>
</dbReference>
<dbReference type="Proteomes" id="UP001159364">
    <property type="component" value="Linkage Group LG05"/>
</dbReference>
<evidence type="ECO:0000313" key="3">
    <source>
        <dbReference type="EMBL" id="KAJ8765575.1"/>
    </source>
</evidence>
<evidence type="ECO:0000313" key="4">
    <source>
        <dbReference type="Proteomes" id="UP001159364"/>
    </source>
</evidence>
<keyword evidence="4" id="KW-1185">Reference proteome</keyword>
<proteinExistence type="predicted"/>
<sequence>MERICEELDEAKLEIERLKAHLKGKVDLSENLRKACNEQLIKLEEATSKIDKQSQELNEKEEEIFVLKQKCEDVQFKLNDKEATIRRLSTATDKLRVDCEENCRKWEEGKRGLVLALDDANEKSIDQEQKINVLMAENEGLKGLLSASQKKCSEAEKKARAPKELRERDDLLLKLEEESRKVEDKLKWKKEQFKHLEEAHEKLREQFRQSKKEWEREKSTLIDEVCSLQTSLDSQTRISEDLSNRLEMCNQALAHEETRRKYLEAEVSEFKARFENVLTECEQAKSQIECLTAQRDKEIAALRHALATKETFYRENEYRVGKLEQENQELLASIRELQETRIQEVGSSSSVAKLRNKLKRVEQMHRDCSANLKAKDAEWSSQLEKLTVELNQYRSKLELKEEEMERLKMEVENCHFEIVQLKLQNEEASVMSLVLKSGIAESHLNLREVETKKSVSDKEKDESISLLMKQLEMKNIALAKAQTCADDERHKAASLLKRIESLILIEEQQILLQKELERYRDMVKESSSYQVRFKEQSLQTETDLKDKLQAACDALDMANSELAKEREKVISLSGRIESLSSIEEKQLMMQGELESCRKMIEESSKHQLYLEERALQIENESKEKLREVCDALTLANSELSQQHEKSSSLSKRVESLDMIEEQRLLLQKELHNYKKMLEESSKNQLLVQKKALQTETELKEKLKKACDALETAKSELAKERETAASYLSRVENSSIIEQEQLEMQKELDMCREMLEESYKCQVRLEEEALLRENNSKREIQELHKALDNLNSDLAAKVCAEHAFEFELWIWKSIAERFKDDLEESQSLRKELEASLIAQVEVGETFKLERDNLSRMLETQDIGIDNLQRHVSLYEEELKTRESEKESFLQMMIEKDKSLEHLQKEIEWLEQESFRREIEGLISFQTGAERTFELEKEKLIQLIEKRDQRIDELLQLQLTGEQAQISLLQENLEKIVAAEILTQLEIEEKKLMIKELEGDVHSLQQKLELQGRSLSQSEQKALQIETELVAKQIEMKNLINVMEAKMRSSEALVDELEAEKASLVGDVRKLSSENENLLGFVAGIGDRISQITEEDTQLMGILEKIVHSPGNMNPYNMSSSTKNVQAISKERSPFRELN</sequence>
<feature type="compositionally biased region" description="Polar residues" evidence="2">
    <location>
        <begin position="1114"/>
        <end position="1125"/>
    </location>
</feature>
<feature type="compositionally biased region" description="Basic and acidic residues" evidence="2">
    <location>
        <begin position="1127"/>
        <end position="1137"/>
    </location>
</feature>
<dbReference type="AlphaFoldDB" id="A0AAV8TH32"/>